<protein>
    <recommendedName>
        <fullName evidence="5">Urease accessory protein UreE</fullName>
    </recommendedName>
</protein>
<keyword evidence="4 5" id="KW-0143">Chaperone</keyword>
<dbReference type="SUPFAM" id="SSF69737">
    <property type="entry name" value="Urease metallochaperone UreE, C-terminal domain"/>
    <property type="match status" value="1"/>
</dbReference>
<keyword evidence="3 5" id="KW-0533">Nickel</keyword>
<comment type="subcellular location">
    <subcellularLocation>
        <location evidence="1 5">Cytoplasm</location>
    </subcellularLocation>
</comment>
<comment type="caution">
    <text evidence="7">The sequence shown here is derived from an EMBL/GenBank/DDBJ whole genome shotgun (WGS) entry which is preliminary data.</text>
</comment>
<dbReference type="Gene3D" id="3.30.70.790">
    <property type="entry name" value="UreE, C-terminal domain"/>
    <property type="match status" value="1"/>
</dbReference>
<comment type="similarity">
    <text evidence="5">Belongs to the UreE family.</text>
</comment>
<dbReference type="GO" id="GO:0065003">
    <property type="term" value="P:protein-containing complex assembly"/>
    <property type="evidence" value="ECO:0007669"/>
    <property type="project" value="InterPro"/>
</dbReference>
<dbReference type="GO" id="GO:0019627">
    <property type="term" value="P:urea metabolic process"/>
    <property type="evidence" value="ECO:0007669"/>
    <property type="project" value="InterPro"/>
</dbReference>
<dbReference type="InterPro" id="IPR036118">
    <property type="entry name" value="UreE_N_sf"/>
</dbReference>
<dbReference type="AlphaFoldDB" id="A0AAE4FUE8"/>
<dbReference type="NCBIfam" id="NF009751">
    <property type="entry name" value="PRK13261.1-1"/>
    <property type="match status" value="1"/>
</dbReference>
<evidence type="ECO:0000256" key="3">
    <source>
        <dbReference type="ARBA" id="ARBA00022596"/>
    </source>
</evidence>
<dbReference type="InterPro" id="IPR012406">
    <property type="entry name" value="UreE"/>
</dbReference>
<reference evidence="8" key="1">
    <citation type="submission" date="2023-07" db="EMBL/GenBank/DDBJ databases">
        <authorList>
            <person name="Luz R."/>
            <person name="Cordeiro R."/>
            <person name="Fonseca A."/>
            <person name="Goncalves V."/>
        </authorList>
    </citation>
    <scope>NUCLEOTIDE SEQUENCE [LARGE SCALE GENOMIC DNA]</scope>
    <source>
        <strain evidence="8">BACA0444</strain>
    </source>
</reference>
<keyword evidence="8" id="KW-1185">Reference proteome</keyword>
<dbReference type="GO" id="GO:0006457">
    <property type="term" value="P:protein folding"/>
    <property type="evidence" value="ECO:0007669"/>
    <property type="project" value="InterPro"/>
</dbReference>
<evidence type="ECO:0000256" key="1">
    <source>
        <dbReference type="ARBA" id="ARBA00004496"/>
    </source>
</evidence>
<dbReference type="Pfam" id="PF05194">
    <property type="entry name" value="UreE_C"/>
    <property type="match status" value="1"/>
</dbReference>
<dbReference type="Proteomes" id="UP001268256">
    <property type="component" value="Unassembled WGS sequence"/>
</dbReference>
<dbReference type="PIRSF" id="PIRSF036402">
    <property type="entry name" value="Ureas_acces_UreE"/>
    <property type="match status" value="1"/>
</dbReference>
<dbReference type="EMBL" id="JAVMIP010000011">
    <property type="protein sequence ID" value="MDS3861392.1"/>
    <property type="molecule type" value="Genomic_DNA"/>
</dbReference>
<dbReference type="RefSeq" id="WP_322878635.1">
    <property type="nucleotide sequence ID" value="NZ_JAVMIP010000011.1"/>
</dbReference>
<evidence type="ECO:0000259" key="6">
    <source>
        <dbReference type="SMART" id="SM00988"/>
    </source>
</evidence>
<dbReference type="SUPFAM" id="SSF69287">
    <property type="entry name" value="Urease metallochaperone UreE, N-terminal domain"/>
    <property type="match status" value="1"/>
</dbReference>
<dbReference type="CDD" id="cd00571">
    <property type="entry name" value="UreE"/>
    <property type="match status" value="1"/>
</dbReference>
<dbReference type="GO" id="GO:0051082">
    <property type="term" value="F:unfolded protein binding"/>
    <property type="evidence" value="ECO:0007669"/>
    <property type="project" value="UniProtKB-UniRule"/>
</dbReference>
<proteinExistence type="inferred from homology"/>
<dbReference type="GO" id="GO:0005737">
    <property type="term" value="C:cytoplasm"/>
    <property type="evidence" value="ECO:0007669"/>
    <property type="project" value="UniProtKB-SubCell"/>
</dbReference>
<comment type="function">
    <text evidence="5">Involved in urease metallocenter assembly. Binds nickel. Probably functions as a nickel donor during metallocenter assembly.</text>
</comment>
<name>A0AAE4FUE8_9CYAN</name>
<evidence type="ECO:0000256" key="4">
    <source>
        <dbReference type="ARBA" id="ARBA00023186"/>
    </source>
</evidence>
<evidence type="ECO:0000256" key="5">
    <source>
        <dbReference type="HAMAP-Rule" id="MF_00822"/>
    </source>
</evidence>
<dbReference type="GO" id="GO:0016151">
    <property type="term" value="F:nickel cation binding"/>
    <property type="evidence" value="ECO:0007669"/>
    <property type="project" value="UniProtKB-UniRule"/>
</dbReference>
<organism evidence="7 8">
    <name type="scientific">Pseudocalidococcus azoricus BACA0444</name>
    <dbReference type="NCBI Taxonomy" id="2918990"/>
    <lineage>
        <taxon>Bacteria</taxon>
        <taxon>Bacillati</taxon>
        <taxon>Cyanobacteriota</taxon>
        <taxon>Cyanophyceae</taxon>
        <taxon>Acaryochloridales</taxon>
        <taxon>Thermosynechococcaceae</taxon>
        <taxon>Pseudocalidococcus</taxon>
        <taxon>Pseudocalidococcus azoricus</taxon>
    </lineage>
</organism>
<evidence type="ECO:0000313" key="7">
    <source>
        <dbReference type="EMBL" id="MDS3861392.1"/>
    </source>
</evidence>
<dbReference type="InterPro" id="IPR004029">
    <property type="entry name" value="UreE_N"/>
</dbReference>
<dbReference type="HAMAP" id="MF_00822">
    <property type="entry name" value="UreE"/>
    <property type="match status" value="1"/>
</dbReference>
<dbReference type="InterPro" id="IPR007864">
    <property type="entry name" value="UreE_C_dom"/>
</dbReference>
<accession>A0AAE4FUE8</accession>
<sequence>MNLVAHTRLNPAPDQAPSLFLALTATERTKSRHWFVTTTGERVFLQLPRGTVLRDGDLLQAEPATTIAENQTAAIIVGIQAQAEPVLTITAPTALELLQAAYHLGNRHVPIEIQPTYLRIGPDPVLEKLLIQRGLKVEVGSHPFQPELGAYHSGHEHHPH</sequence>
<gene>
    <name evidence="5 7" type="primary">ureE</name>
    <name evidence="7" type="ORF">RIF25_11300</name>
</gene>
<dbReference type="SMART" id="SM00988">
    <property type="entry name" value="UreE_N"/>
    <property type="match status" value="1"/>
</dbReference>
<evidence type="ECO:0000256" key="2">
    <source>
        <dbReference type="ARBA" id="ARBA00022490"/>
    </source>
</evidence>
<dbReference type="Gene3D" id="2.60.260.20">
    <property type="entry name" value="Urease metallochaperone UreE, N-terminal domain"/>
    <property type="match status" value="1"/>
</dbReference>
<dbReference type="Pfam" id="PF02814">
    <property type="entry name" value="UreE_N"/>
    <property type="match status" value="1"/>
</dbReference>
<feature type="domain" description="UreE urease accessory N-terminal" evidence="6">
    <location>
        <begin position="2"/>
        <end position="68"/>
    </location>
</feature>
<keyword evidence="2 5" id="KW-0963">Cytoplasm</keyword>
<evidence type="ECO:0000313" key="8">
    <source>
        <dbReference type="Proteomes" id="UP001268256"/>
    </source>
</evidence>